<proteinExistence type="predicted"/>
<dbReference type="EMBL" id="LR797523">
    <property type="protein sequence ID" value="CAB4222605.1"/>
    <property type="molecule type" value="Genomic_DNA"/>
</dbReference>
<sequence>MKKEFLVLTFDNIILGALYANNYQDAEFKAGRKYGRQIIVRMTQ</sequence>
<organism evidence="1">
    <name type="scientific">uncultured Caudovirales phage</name>
    <dbReference type="NCBI Taxonomy" id="2100421"/>
    <lineage>
        <taxon>Viruses</taxon>
        <taxon>Duplodnaviria</taxon>
        <taxon>Heunggongvirae</taxon>
        <taxon>Uroviricota</taxon>
        <taxon>Caudoviricetes</taxon>
        <taxon>Peduoviridae</taxon>
        <taxon>Maltschvirus</taxon>
        <taxon>Maltschvirus maltsch</taxon>
    </lineage>
</organism>
<accession>A0A6J5T490</accession>
<evidence type="ECO:0000313" key="1">
    <source>
        <dbReference type="EMBL" id="CAB4222605.1"/>
    </source>
</evidence>
<protein>
    <submittedName>
        <fullName evidence="1">Uncharacterized protein</fullName>
    </submittedName>
</protein>
<reference evidence="1" key="1">
    <citation type="submission" date="2020-05" db="EMBL/GenBank/DDBJ databases">
        <authorList>
            <person name="Chiriac C."/>
            <person name="Salcher M."/>
            <person name="Ghai R."/>
            <person name="Kavagutti S V."/>
        </authorList>
    </citation>
    <scope>NUCLEOTIDE SEQUENCE</scope>
</reference>
<gene>
    <name evidence="1" type="ORF">UFOVP1655_149</name>
</gene>
<name>A0A6J5T490_9CAUD</name>